<gene>
    <name evidence="1" type="ORF">HHK02_01050</name>
</gene>
<evidence type="ECO:0000313" key="1">
    <source>
        <dbReference type="EMBL" id="QLQ61951.1"/>
    </source>
</evidence>
<evidence type="ECO:0000313" key="2">
    <source>
        <dbReference type="Proteomes" id="UP000510868"/>
    </source>
</evidence>
<dbReference type="Proteomes" id="UP000510868">
    <property type="component" value="Chromosome"/>
</dbReference>
<name>A0A7L6BIA2_LIMRT</name>
<organism evidence="1 2">
    <name type="scientific">Limosilactobacillus reuteri</name>
    <name type="common">Lactobacillus reuteri</name>
    <dbReference type="NCBI Taxonomy" id="1598"/>
    <lineage>
        <taxon>Bacteria</taxon>
        <taxon>Bacillati</taxon>
        <taxon>Bacillota</taxon>
        <taxon>Bacilli</taxon>
        <taxon>Lactobacillales</taxon>
        <taxon>Lactobacillaceae</taxon>
        <taxon>Limosilactobacillus</taxon>
    </lineage>
</organism>
<dbReference type="RefSeq" id="WP_003676647.1">
    <property type="nucleotide sequence ID" value="NZ_CP059275.1"/>
</dbReference>
<dbReference type="EMBL" id="CP059275">
    <property type="protein sequence ID" value="QLQ61951.1"/>
    <property type="molecule type" value="Genomic_DNA"/>
</dbReference>
<accession>A0A7L6BIA2</accession>
<sequence>MTGLKAQIKKYLRSNGINMITNEQGRSIRLGNAKTQDLLKVAVKHGF</sequence>
<protein>
    <submittedName>
        <fullName evidence="1">Uncharacterized protein</fullName>
    </submittedName>
</protein>
<proteinExistence type="predicted"/>
<reference evidence="1 2" key="1">
    <citation type="submission" date="2020-07" db="EMBL/GenBank/DDBJ databases">
        <title>Genome sequence of Lactobacillus reuteri CNEI-KCA3 isolated from the faeces of a reared-broiler chicken, South-East Nigeria, reveals presence of CRISPR arrays.</title>
        <authorList>
            <person name="Anukam K.C."/>
            <person name="Ibezim C.N."/>
            <person name="BeecK W.V."/>
            <person name="Allonsius C."/>
            <person name="Broek M.D."/>
            <person name="Tuyaerts I."/>
            <person name="Attama A."/>
            <person name="Esimone C.O."/>
            <person name="Lebeer S."/>
        </authorList>
    </citation>
    <scope>NUCLEOTIDE SEQUENCE [LARGE SCALE GENOMIC DNA]</scope>
    <source>
        <strain evidence="1 2">CNEI-KCA3</strain>
    </source>
</reference>
<dbReference type="AlphaFoldDB" id="A0A7L6BIA2"/>